<dbReference type="GeneTree" id="ENSGT01030000234610"/>
<feature type="transmembrane region" description="Helical" evidence="9">
    <location>
        <begin position="180"/>
        <end position="199"/>
    </location>
</feature>
<dbReference type="GO" id="GO:0005261">
    <property type="term" value="F:monoatomic cation channel activity"/>
    <property type="evidence" value="ECO:0007669"/>
    <property type="project" value="TreeGrafter"/>
</dbReference>
<dbReference type="OrthoDB" id="5962981at2759"/>
<proteinExistence type="inferred from homology"/>
<dbReference type="RefSeq" id="XP_028577533.1">
    <property type="nucleotide sequence ID" value="XM_028721700.1"/>
</dbReference>
<evidence type="ECO:0000256" key="7">
    <source>
        <dbReference type="ARBA" id="ARBA00023136"/>
    </source>
</evidence>
<evidence type="ECO:0000256" key="2">
    <source>
        <dbReference type="ARBA" id="ARBA00008497"/>
    </source>
</evidence>
<name>A0A670IBM7_PODMU</name>
<evidence type="ECO:0000256" key="8">
    <source>
        <dbReference type="ARBA" id="ARBA00023303"/>
    </source>
</evidence>
<keyword evidence="3" id="KW-0813">Transport</keyword>
<gene>
    <name evidence="10" type="primary">CALHM6</name>
</gene>
<keyword evidence="4 9" id="KW-0812">Transmembrane</keyword>
<dbReference type="KEGG" id="pmua:114593341"/>
<evidence type="ECO:0000256" key="5">
    <source>
        <dbReference type="ARBA" id="ARBA00022989"/>
    </source>
</evidence>
<feature type="transmembrane region" description="Helical" evidence="9">
    <location>
        <begin position="101"/>
        <end position="122"/>
    </location>
</feature>
<comment type="subcellular location">
    <subcellularLocation>
        <location evidence="1">Membrane</location>
        <topology evidence="1">Multi-pass membrane protein</topology>
    </subcellularLocation>
</comment>
<reference evidence="10 11" key="1">
    <citation type="journal article" date="2019" name="Proc. Natl. Acad. Sci. U.S.A.">
        <title>Regulatory changes in pterin and carotenoid genes underlie balanced color polymorphisms in the wall lizard.</title>
        <authorList>
            <person name="Andrade P."/>
            <person name="Pinho C."/>
            <person name="Perez I de Lanuza G."/>
            <person name="Afonso S."/>
            <person name="Brejcha J."/>
            <person name="Rubin C.J."/>
            <person name="Wallerman O."/>
            <person name="Pereira P."/>
            <person name="Sabatino S.J."/>
            <person name="Bellati A."/>
            <person name="Pellitteri-Rosa D."/>
            <person name="Bosakova Z."/>
            <person name="Bunikis I."/>
            <person name="Carretero M.A."/>
            <person name="Feiner N."/>
            <person name="Marsik P."/>
            <person name="Pauperio F."/>
            <person name="Salvi D."/>
            <person name="Soler L."/>
            <person name="While G.M."/>
            <person name="Uller T."/>
            <person name="Font E."/>
            <person name="Andersson L."/>
            <person name="Carneiro M."/>
        </authorList>
    </citation>
    <scope>NUCLEOTIDE SEQUENCE</scope>
</reference>
<keyword evidence="7 9" id="KW-0472">Membrane</keyword>
<dbReference type="Pfam" id="PF14798">
    <property type="entry name" value="Ca_hom_mod"/>
    <property type="match status" value="1"/>
</dbReference>
<dbReference type="GO" id="GO:0002727">
    <property type="term" value="P:regulation of natural killer cell cytokine production"/>
    <property type="evidence" value="ECO:0007669"/>
    <property type="project" value="Ensembl"/>
</dbReference>
<evidence type="ECO:0000256" key="4">
    <source>
        <dbReference type="ARBA" id="ARBA00022692"/>
    </source>
</evidence>
<dbReference type="CTD" id="441168"/>
<comment type="similarity">
    <text evidence="2">Belongs to the CALHM family.</text>
</comment>
<keyword evidence="6" id="KW-0406">Ion transport</keyword>
<dbReference type="GO" id="GO:1904669">
    <property type="term" value="P:ATP export"/>
    <property type="evidence" value="ECO:0007669"/>
    <property type="project" value="Ensembl"/>
</dbReference>
<dbReference type="PANTHER" id="PTHR32261:SF4">
    <property type="entry name" value="CALCIUM HOMEOSTASIS MODULATOR PROTEIN 6"/>
    <property type="match status" value="1"/>
</dbReference>
<dbReference type="GO" id="GO:0001772">
    <property type="term" value="C:immunological synapse"/>
    <property type="evidence" value="ECO:0007669"/>
    <property type="project" value="Ensembl"/>
</dbReference>
<accession>A0A670IBM7</accession>
<evidence type="ECO:0000313" key="10">
    <source>
        <dbReference type="Ensembl" id="ENSPMRP00000009037.1"/>
    </source>
</evidence>
<organism evidence="10 11">
    <name type="scientific">Podarcis muralis</name>
    <name type="common">Wall lizard</name>
    <name type="synonym">Lacerta muralis</name>
    <dbReference type="NCBI Taxonomy" id="64176"/>
    <lineage>
        <taxon>Eukaryota</taxon>
        <taxon>Metazoa</taxon>
        <taxon>Chordata</taxon>
        <taxon>Craniata</taxon>
        <taxon>Vertebrata</taxon>
        <taxon>Euteleostomi</taxon>
        <taxon>Lepidosauria</taxon>
        <taxon>Squamata</taxon>
        <taxon>Bifurcata</taxon>
        <taxon>Unidentata</taxon>
        <taxon>Episquamata</taxon>
        <taxon>Laterata</taxon>
        <taxon>Lacertibaenia</taxon>
        <taxon>Lacertidae</taxon>
        <taxon>Podarcis</taxon>
    </lineage>
</organism>
<dbReference type="OMA" id="WNTLYGG"/>
<evidence type="ECO:0000256" key="6">
    <source>
        <dbReference type="ARBA" id="ARBA00023065"/>
    </source>
</evidence>
<evidence type="ECO:0000256" key="1">
    <source>
        <dbReference type="ARBA" id="ARBA00004141"/>
    </source>
</evidence>
<dbReference type="AlphaFoldDB" id="A0A670IBM7"/>
<dbReference type="PANTHER" id="PTHR32261">
    <property type="entry name" value="CALCIUM HOMEOSTASIS MODULATOR PROTEIN"/>
    <property type="match status" value="1"/>
</dbReference>
<dbReference type="GeneID" id="114593341"/>
<keyword evidence="5 9" id="KW-1133">Transmembrane helix</keyword>
<dbReference type="Ensembl" id="ENSPMRT00000009652.1">
    <property type="protein sequence ID" value="ENSPMRP00000009037.1"/>
    <property type="gene ID" value="ENSPMRG00000006078.1"/>
</dbReference>
<dbReference type="Proteomes" id="UP000472272">
    <property type="component" value="Chromosome 3"/>
</dbReference>
<feature type="transmembrane region" description="Helical" evidence="9">
    <location>
        <begin position="48"/>
        <end position="69"/>
    </location>
</feature>
<evidence type="ECO:0000313" key="11">
    <source>
        <dbReference type="Proteomes" id="UP000472272"/>
    </source>
</evidence>
<evidence type="ECO:0000256" key="9">
    <source>
        <dbReference type="SAM" id="Phobius"/>
    </source>
</evidence>
<keyword evidence="11" id="KW-1185">Reference proteome</keyword>
<reference evidence="10" key="3">
    <citation type="submission" date="2025-09" db="UniProtKB">
        <authorList>
            <consortium name="Ensembl"/>
        </authorList>
    </citation>
    <scope>IDENTIFICATION</scope>
</reference>
<protein>
    <submittedName>
        <fullName evidence="10">Calcium homeostasis modulator family member 6</fullName>
    </submittedName>
</protein>
<keyword evidence="8" id="KW-0407">Ion channel</keyword>
<dbReference type="GO" id="GO:0022832">
    <property type="term" value="F:voltage-gated channel activity"/>
    <property type="evidence" value="ECO:0007669"/>
    <property type="project" value="Ensembl"/>
</dbReference>
<sequence length="319" mass="35307">MDKFRTVFDFCLNHQKALGYGAVSLLTVGSERIFSAVVFRCPCNSWNMLYGLVFLLVPALILFLLGFLLSSQSWKILTGSCAPNRLCRCPHGTRFRHYLKVLGLVIVRASVAPLTWIAVALLGSRFYECAVSGSSAMQAYMCKGKGHECVEKMPQVPCQSGTATSEMQDMLMSLQAQSQVLGWSLIASVFLLALVSTCISRCCSPVSILQLAFWKVYLEQEQQLFEQKAKDHAAKLAERNVKCFFDSTELDEFPTPSAKEWHGISSLFTFNPKKDYYSMMHKYVSSKTNTGSLRSVEGDTVPCCLGFVDGAGGIDTQGL</sequence>
<evidence type="ECO:0000256" key="3">
    <source>
        <dbReference type="ARBA" id="ARBA00022448"/>
    </source>
</evidence>
<reference evidence="10" key="2">
    <citation type="submission" date="2025-08" db="UniProtKB">
        <authorList>
            <consortium name="Ensembl"/>
        </authorList>
    </citation>
    <scope>IDENTIFICATION</scope>
</reference>
<dbReference type="InterPro" id="IPR029569">
    <property type="entry name" value="CALHM"/>
</dbReference>